<dbReference type="InterPro" id="IPR003661">
    <property type="entry name" value="HisK_dim/P_dom"/>
</dbReference>
<comment type="subcellular location">
    <subcellularLocation>
        <location evidence="2">Membrane</location>
        <topology evidence="2">Multi-pass membrane protein</topology>
    </subcellularLocation>
</comment>
<evidence type="ECO:0000256" key="6">
    <source>
        <dbReference type="ARBA" id="ARBA00022692"/>
    </source>
</evidence>
<gene>
    <name evidence="18" type="ORF">DP116_27135</name>
</gene>
<dbReference type="InterPro" id="IPR052162">
    <property type="entry name" value="Sensor_kinase/Photoreceptor"/>
</dbReference>
<keyword evidence="19" id="KW-1185">Reference proteome</keyword>
<dbReference type="SUPFAM" id="SSF55874">
    <property type="entry name" value="ATPase domain of HSP90 chaperone/DNA topoisomerase II/histidine kinase"/>
    <property type="match status" value="1"/>
</dbReference>
<dbReference type="Pfam" id="PF08448">
    <property type="entry name" value="PAS_4"/>
    <property type="match status" value="2"/>
</dbReference>
<evidence type="ECO:0000313" key="19">
    <source>
        <dbReference type="Proteomes" id="UP000718564"/>
    </source>
</evidence>
<dbReference type="RefSeq" id="WP_169158079.1">
    <property type="nucleotide sequence ID" value="NZ_CAWPJE010000355.1"/>
</dbReference>
<organism evidence="18 19">
    <name type="scientific">Brasilonema bromeliae SPC951</name>
    <dbReference type="NCBI Taxonomy" id="385972"/>
    <lineage>
        <taxon>Bacteria</taxon>
        <taxon>Bacillati</taxon>
        <taxon>Cyanobacteriota</taxon>
        <taxon>Cyanophyceae</taxon>
        <taxon>Nostocales</taxon>
        <taxon>Scytonemataceae</taxon>
        <taxon>Brasilonema</taxon>
        <taxon>Bromeliae group (in: Brasilonema)</taxon>
    </lineage>
</organism>
<dbReference type="Gene3D" id="1.10.287.130">
    <property type="match status" value="1"/>
</dbReference>
<dbReference type="SMART" id="SM00086">
    <property type="entry name" value="PAC"/>
    <property type="match status" value="3"/>
</dbReference>
<dbReference type="SUPFAM" id="SSF55785">
    <property type="entry name" value="PYP-like sensor domain (PAS domain)"/>
    <property type="match status" value="4"/>
</dbReference>
<feature type="non-terminal residue" evidence="18">
    <location>
        <position position="813"/>
    </location>
</feature>
<feature type="domain" description="PAS" evidence="16">
    <location>
        <begin position="125"/>
        <end position="198"/>
    </location>
</feature>
<evidence type="ECO:0000256" key="1">
    <source>
        <dbReference type="ARBA" id="ARBA00000085"/>
    </source>
</evidence>
<evidence type="ECO:0000256" key="5">
    <source>
        <dbReference type="ARBA" id="ARBA00022679"/>
    </source>
</evidence>
<feature type="coiled-coil region" evidence="13">
    <location>
        <begin position="618"/>
        <end position="648"/>
    </location>
</feature>
<evidence type="ECO:0000256" key="7">
    <source>
        <dbReference type="ARBA" id="ARBA00022741"/>
    </source>
</evidence>
<dbReference type="InterPro" id="IPR000700">
    <property type="entry name" value="PAS-assoc_C"/>
</dbReference>
<keyword evidence="7" id="KW-0547">Nucleotide-binding</keyword>
<dbReference type="Pfam" id="PF02518">
    <property type="entry name" value="HATPase_c"/>
    <property type="match status" value="1"/>
</dbReference>
<feature type="transmembrane region" description="Helical" evidence="14">
    <location>
        <begin position="40"/>
        <end position="56"/>
    </location>
</feature>
<dbReference type="Pfam" id="PF00512">
    <property type="entry name" value="HisKA"/>
    <property type="match status" value="1"/>
</dbReference>
<dbReference type="InterPro" id="IPR036097">
    <property type="entry name" value="HisK_dim/P_sf"/>
</dbReference>
<evidence type="ECO:0000313" key="18">
    <source>
        <dbReference type="EMBL" id="NMG22903.1"/>
    </source>
</evidence>
<keyword evidence="9" id="KW-0067">ATP-binding</keyword>
<dbReference type="CDD" id="cd00130">
    <property type="entry name" value="PAS"/>
    <property type="match status" value="4"/>
</dbReference>
<evidence type="ECO:0000256" key="11">
    <source>
        <dbReference type="ARBA" id="ARBA00023012"/>
    </source>
</evidence>
<feature type="transmembrane region" description="Helical" evidence="14">
    <location>
        <begin position="12"/>
        <end position="34"/>
    </location>
</feature>
<keyword evidence="12 14" id="KW-0472">Membrane</keyword>
<evidence type="ECO:0000256" key="4">
    <source>
        <dbReference type="ARBA" id="ARBA00022553"/>
    </source>
</evidence>
<dbReference type="Gene3D" id="3.30.565.10">
    <property type="entry name" value="Histidine kinase-like ATPase, C-terminal domain"/>
    <property type="match status" value="1"/>
</dbReference>
<keyword evidence="10 14" id="KW-1133">Transmembrane helix</keyword>
<evidence type="ECO:0000256" key="14">
    <source>
        <dbReference type="SAM" id="Phobius"/>
    </source>
</evidence>
<dbReference type="PANTHER" id="PTHR43304:SF1">
    <property type="entry name" value="PAC DOMAIN-CONTAINING PROTEIN"/>
    <property type="match status" value="1"/>
</dbReference>
<dbReference type="PROSITE" id="PS50112">
    <property type="entry name" value="PAS"/>
    <property type="match status" value="3"/>
</dbReference>
<evidence type="ECO:0000256" key="3">
    <source>
        <dbReference type="ARBA" id="ARBA00012438"/>
    </source>
</evidence>
<comment type="catalytic activity">
    <reaction evidence="1">
        <text>ATP + protein L-histidine = ADP + protein N-phospho-L-histidine.</text>
        <dbReference type="EC" id="2.7.13.3"/>
    </reaction>
</comment>
<feature type="transmembrane region" description="Helical" evidence="14">
    <location>
        <begin position="63"/>
        <end position="82"/>
    </location>
</feature>
<dbReference type="InterPro" id="IPR005467">
    <property type="entry name" value="His_kinase_dom"/>
</dbReference>
<dbReference type="InterPro" id="IPR035965">
    <property type="entry name" value="PAS-like_dom_sf"/>
</dbReference>
<protein>
    <recommendedName>
        <fullName evidence="3">histidine kinase</fullName>
        <ecNumber evidence="3">2.7.13.3</ecNumber>
    </recommendedName>
</protein>
<feature type="domain" description="Histidine kinase" evidence="15">
    <location>
        <begin position="652"/>
        <end position="813"/>
    </location>
</feature>
<dbReference type="EC" id="2.7.13.3" evidence="3"/>
<dbReference type="NCBIfam" id="TIGR00229">
    <property type="entry name" value="sensory_box"/>
    <property type="match status" value="3"/>
</dbReference>
<feature type="domain" description="PAC" evidence="17">
    <location>
        <begin position="321"/>
        <end position="374"/>
    </location>
</feature>
<dbReference type="SUPFAM" id="SSF47384">
    <property type="entry name" value="Homodimeric domain of signal transducing histidine kinase"/>
    <property type="match status" value="1"/>
</dbReference>
<feature type="domain" description="PAS" evidence="16">
    <location>
        <begin position="502"/>
        <end position="575"/>
    </location>
</feature>
<dbReference type="Pfam" id="PF00989">
    <property type="entry name" value="PAS"/>
    <property type="match status" value="1"/>
</dbReference>
<feature type="domain" description="PAC" evidence="17">
    <location>
        <begin position="578"/>
        <end position="627"/>
    </location>
</feature>
<dbReference type="InterPro" id="IPR038318">
    <property type="entry name" value="KdpD_sf"/>
</dbReference>
<dbReference type="SMART" id="SM00091">
    <property type="entry name" value="PAS"/>
    <property type="match status" value="4"/>
</dbReference>
<dbReference type="InterPro" id="IPR036890">
    <property type="entry name" value="HATPase_C_sf"/>
</dbReference>
<dbReference type="InterPro" id="IPR001610">
    <property type="entry name" value="PAC"/>
</dbReference>
<dbReference type="InterPro" id="IPR013767">
    <property type="entry name" value="PAS_fold"/>
</dbReference>
<dbReference type="SMART" id="SM00388">
    <property type="entry name" value="HisKA"/>
    <property type="match status" value="1"/>
</dbReference>
<keyword evidence="5" id="KW-0808">Transferase</keyword>
<keyword evidence="11" id="KW-0902">Two-component regulatory system</keyword>
<dbReference type="PROSITE" id="PS50109">
    <property type="entry name" value="HIS_KIN"/>
    <property type="match status" value="1"/>
</dbReference>
<evidence type="ECO:0000256" key="2">
    <source>
        <dbReference type="ARBA" id="ARBA00004141"/>
    </source>
</evidence>
<evidence type="ECO:0000256" key="13">
    <source>
        <dbReference type="SAM" id="Coils"/>
    </source>
</evidence>
<evidence type="ECO:0000259" key="16">
    <source>
        <dbReference type="PROSITE" id="PS50112"/>
    </source>
</evidence>
<feature type="domain" description="PAS" evidence="16">
    <location>
        <begin position="375"/>
        <end position="429"/>
    </location>
</feature>
<keyword evidence="4" id="KW-0597">Phosphoprotein</keyword>
<sequence>MLKVTRSRLQQYSVAGLSVGLALLLMLALDPWLAMTKTPFLLFFGAVIVSAWYGGLRAGLLSTFVSVLISNYFFLQPIYSLALDLPNTIRLALFALQGVLFSVLCEALRNAKRRAEVSLESLQAADVRYRRIVETAGEGIWLFDAQLHTEYVNPQLAQMLGYNVEQMLQRPILDFMDQAAQVEAHQYIAQLKQGMQQRFDFRFQCRDGSNLWAMVSTTPILGEWGEFQGGLAMISNLSQRKQIEESLQVREEQLRLFVEHAPAAIAMLDNQMRYILVSQRWLTDFQLQNQNIIGRSHYEVFPEIPDSWREIHALCLAGEVRKSEKELFPRADGSIDWVKWEIHPWRNRVDEIGGIIIFTEVITERVQAEEAVQAANNRITMILESITEAFVAFDREWRYTYVNQEAARLLQKPPEELLGKQLWKDVYPELIGKTFYQEAHRAICAPRSSEAIAQQVPIEFEEFCEVLHRWLEIRMYPSSEGLAVYFRDVTERKKGKEELQQSEAKFRRLFESNLVGVAFWNVEGFITNANDAYLRIVGYSRQEFDALGRIDWRSLTPPEYNDVDNRALEEAFNTRVSSIFEKEYVQRDGTRVPVVLGIALMDDSQVDGVAFVLDISKRKQAEQERDRLLQAEQKARATAEAANRMKDEFLAVLSHELRSPLNAMLGWLTIMRTENLDEATTARALETIERNARAQAQLVEDLLDVSRIIQGKLRLNVRTVDLLPAIEAAIDTVNPAALAKNIRLQPVLDPDAGPVFGDSDRLQQIVWNLLSNAVKFTPKGGRVQIRLERVHSHVEIVVSDTGKGISPEFLPYV</sequence>
<dbReference type="PANTHER" id="PTHR43304">
    <property type="entry name" value="PHYTOCHROME-LIKE PROTEIN CPH1"/>
    <property type="match status" value="1"/>
</dbReference>
<evidence type="ECO:0000256" key="8">
    <source>
        <dbReference type="ARBA" id="ARBA00022777"/>
    </source>
</evidence>
<dbReference type="CDD" id="cd00082">
    <property type="entry name" value="HisKA"/>
    <property type="match status" value="1"/>
</dbReference>
<dbReference type="Gene3D" id="3.30.450.20">
    <property type="entry name" value="PAS domain"/>
    <property type="match status" value="4"/>
</dbReference>
<dbReference type="Gene3D" id="1.20.120.620">
    <property type="entry name" value="Backbone structure of the membrane domain of e. Coli histidine kinase receptor kdpd"/>
    <property type="match status" value="1"/>
</dbReference>
<evidence type="ECO:0000256" key="9">
    <source>
        <dbReference type="ARBA" id="ARBA00022840"/>
    </source>
</evidence>
<feature type="domain" description="PAC" evidence="17">
    <location>
        <begin position="197"/>
        <end position="249"/>
    </location>
</feature>
<proteinExistence type="predicted"/>
<dbReference type="Pfam" id="PF13493">
    <property type="entry name" value="DUF4118"/>
    <property type="match status" value="1"/>
</dbReference>
<comment type="caution">
    <text evidence="18">The sequence shown here is derived from an EMBL/GenBank/DDBJ whole genome shotgun (WGS) entry which is preliminary data.</text>
</comment>
<dbReference type="InterPro" id="IPR000014">
    <property type="entry name" value="PAS"/>
</dbReference>
<dbReference type="Proteomes" id="UP000718564">
    <property type="component" value="Unassembled WGS sequence"/>
</dbReference>
<keyword evidence="8" id="KW-0418">Kinase</keyword>
<evidence type="ECO:0000259" key="17">
    <source>
        <dbReference type="PROSITE" id="PS50113"/>
    </source>
</evidence>
<dbReference type="InterPro" id="IPR013656">
    <property type="entry name" value="PAS_4"/>
</dbReference>
<evidence type="ECO:0000259" key="15">
    <source>
        <dbReference type="PROSITE" id="PS50109"/>
    </source>
</evidence>
<dbReference type="InterPro" id="IPR003594">
    <property type="entry name" value="HATPase_dom"/>
</dbReference>
<dbReference type="EMBL" id="QMEB01000341">
    <property type="protein sequence ID" value="NMG22903.1"/>
    <property type="molecule type" value="Genomic_DNA"/>
</dbReference>
<reference evidence="18 19" key="1">
    <citation type="submission" date="2018-06" db="EMBL/GenBank/DDBJ databases">
        <title>Comparative genomics of Brasilonema spp. strains.</title>
        <authorList>
            <person name="Alvarenga D.O."/>
            <person name="Fiore M.F."/>
            <person name="Varani A.M."/>
        </authorList>
    </citation>
    <scope>NUCLEOTIDE SEQUENCE [LARGE SCALE GENOMIC DNA]</scope>
    <source>
        <strain evidence="18 19">SPC951</strain>
    </source>
</reference>
<keyword evidence="6 14" id="KW-0812">Transmembrane</keyword>
<dbReference type="PROSITE" id="PS50113">
    <property type="entry name" value="PAC"/>
    <property type="match status" value="3"/>
</dbReference>
<dbReference type="InterPro" id="IPR025201">
    <property type="entry name" value="KdpD_TM"/>
</dbReference>
<dbReference type="Pfam" id="PF13426">
    <property type="entry name" value="PAS_9"/>
    <property type="match status" value="1"/>
</dbReference>
<evidence type="ECO:0000256" key="10">
    <source>
        <dbReference type="ARBA" id="ARBA00022989"/>
    </source>
</evidence>
<name>A0ABX1PEI8_9CYAN</name>
<keyword evidence="13" id="KW-0175">Coiled coil</keyword>
<accession>A0ABX1PEI8</accession>
<evidence type="ECO:0000256" key="12">
    <source>
        <dbReference type="ARBA" id="ARBA00023136"/>
    </source>
</evidence>